<reference evidence="1 2" key="1">
    <citation type="submission" date="2024-02" db="EMBL/GenBank/DDBJ databases">
        <authorList>
            <person name="Chen Y."/>
            <person name="Shah S."/>
            <person name="Dougan E. K."/>
            <person name="Thang M."/>
            <person name="Chan C."/>
        </authorList>
    </citation>
    <scope>NUCLEOTIDE SEQUENCE [LARGE SCALE GENOMIC DNA]</scope>
</reference>
<sequence length="205" mass="22989">MPGALSSKTRGPSSVLYDSKPQAQVWTHTHTRIWFKGLSAPGVSKSGTSIDNTMMRRSRAAHCGLLLVAGWQFLAFSMTKLQSPEPEVKFGKYRGEMTSDVLDKDPDYCIWIVDTYHSGEATPALGEVAEWLIDHNPELTNQDARPMGFGVHKEKTREWVMNNHPDYGEWVIKLVQKKDTKGESVSRRVGSFATYAEEWLKGGEA</sequence>
<evidence type="ECO:0000313" key="2">
    <source>
        <dbReference type="Proteomes" id="UP001642484"/>
    </source>
</evidence>
<protein>
    <submittedName>
        <fullName evidence="1">Uncharacterized protein</fullName>
    </submittedName>
</protein>
<name>A0ABP0J175_9DINO</name>
<accession>A0ABP0J175</accession>
<gene>
    <name evidence="1" type="ORF">CCMP2556_LOCUS9120</name>
</gene>
<comment type="caution">
    <text evidence="1">The sequence shown here is derived from an EMBL/GenBank/DDBJ whole genome shotgun (WGS) entry which is preliminary data.</text>
</comment>
<organism evidence="1 2">
    <name type="scientific">Durusdinium trenchii</name>
    <dbReference type="NCBI Taxonomy" id="1381693"/>
    <lineage>
        <taxon>Eukaryota</taxon>
        <taxon>Sar</taxon>
        <taxon>Alveolata</taxon>
        <taxon>Dinophyceae</taxon>
        <taxon>Suessiales</taxon>
        <taxon>Symbiodiniaceae</taxon>
        <taxon>Durusdinium</taxon>
    </lineage>
</organism>
<evidence type="ECO:0000313" key="1">
    <source>
        <dbReference type="EMBL" id="CAK9008100.1"/>
    </source>
</evidence>
<dbReference type="Proteomes" id="UP001642484">
    <property type="component" value="Unassembled WGS sequence"/>
</dbReference>
<keyword evidence="2" id="KW-1185">Reference proteome</keyword>
<dbReference type="EMBL" id="CAXAMN010004177">
    <property type="protein sequence ID" value="CAK9008100.1"/>
    <property type="molecule type" value="Genomic_DNA"/>
</dbReference>
<proteinExistence type="predicted"/>